<gene>
    <name evidence="2" type="ORF">SAMN04488125_11419</name>
</gene>
<feature type="region of interest" description="Disordered" evidence="1">
    <location>
        <begin position="231"/>
        <end position="277"/>
    </location>
</feature>
<evidence type="ECO:0000313" key="2">
    <source>
        <dbReference type="EMBL" id="SFL39018.1"/>
    </source>
</evidence>
<feature type="compositionally biased region" description="Basic and acidic residues" evidence="1">
    <location>
        <begin position="246"/>
        <end position="277"/>
    </location>
</feature>
<evidence type="ECO:0000313" key="3">
    <source>
        <dbReference type="Proteomes" id="UP000198804"/>
    </source>
</evidence>
<dbReference type="EMBL" id="FOSV01000014">
    <property type="protein sequence ID" value="SFL39018.1"/>
    <property type="molecule type" value="Genomic_DNA"/>
</dbReference>
<protein>
    <submittedName>
        <fullName evidence="2">Uncharacterized protein</fullName>
    </submittedName>
</protein>
<name>A0A1I4H9Q2_9HYPH</name>
<keyword evidence="3" id="KW-1185">Reference proteome</keyword>
<accession>A0A1I4H9Q2</accession>
<dbReference type="Proteomes" id="UP000198804">
    <property type="component" value="Unassembled WGS sequence"/>
</dbReference>
<proteinExistence type="predicted"/>
<evidence type="ECO:0000256" key="1">
    <source>
        <dbReference type="SAM" id="MobiDB-lite"/>
    </source>
</evidence>
<organism evidence="2 3">
    <name type="scientific">Methylorubrum salsuginis</name>
    <dbReference type="NCBI Taxonomy" id="414703"/>
    <lineage>
        <taxon>Bacteria</taxon>
        <taxon>Pseudomonadati</taxon>
        <taxon>Pseudomonadota</taxon>
        <taxon>Alphaproteobacteria</taxon>
        <taxon>Hyphomicrobiales</taxon>
        <taxon>Methylobacteriaceae</taxon>
        <taxon>Methylorubrum</taxon>
    </lineage>
</organism>
<sequence>MSPAALSAAGHKRVVRKPVPQKSWFFGITFLIWSNGTASDWPGSPVPTRMPKPPSKPLPNPRRTLFDEAGAGLPLFDDLPDGAVERLAAGGFGRGLLTASLRARLRKAGFADMAMLALASPADLTAVRKIGPLRVEAIRAHLLGELGRLLPGARAFHDGDATDRRRRDRLRAVPVADLPLDAALRESLGRAGATAADLAAWRRIECGPDLGLTGADLDRIVAALTLALRPDGPPRAVPAAADETVPADRAERDRAALLRERDREWDEAAPAERDRGA</sequence>
<dbReference type="AlphaFoldDB" id="A0A1I4H9Q2"/>
<reference evidence="3" key="1">
    <citation type="submission" date="2016-10" db="EMBL/GenBank/DDBJ databases">
        <authorList>
            <person name="Varghese N."/>
            <person name="Submissions S."/>
        </authorList>
    </citation>
    <scope>NUCLEOTIDE SEQUENCE [LARGE SCALE GENOMIC DNA]</scope>
    <source>
        <strain evidence="3">CGMCC 1.6474</strain>
    </source>
</reference>